<evidence type="ECO:0000313" key="2">
    <source>
        <dbReference type="EMBL" id="KAG7301907.1"/>
    </source>
</evidence>
<sequence>MVADADEEVVCPQAAPETKMKLFYGQAISSLLLMSSNIAMAAYSNKWYKHGTHYQHNIRMIIMRY</sequence>
<dbReference type="Proteomes" id="UP000823941">
    <property type="component" value="Chromosome 18"/>
</dbReference>
<feature type="transmembrane region" description="Helical" evidence="1">
    <location>
        <begin position="22"/>
        <end position="43"/>
    </location>
</feature>
<evidence type="ECO:0000256" key="1">
    <source>
        <dbReference type="SAM" id="Phobius"/>
    </source>
</evidence>
<protein>
    <submittedName>
        <fullName evidence="2">Uncharacterized protein</fullName>
    </submittedName>
</protein>
<keyword evidence="1" id="KW-1133">Transmembrane helix</keyword>
<comment type="caution">
    <text evidence="2">The sequence shown here is derived from an EMBL/GenBank/DDBJ whole genome shotgun (WGS) entry which is preliminary data.</text>
</comment>
<keyword evidence="1" id="KW-0472">Membrane</keyword>
<keyword evidence="3" id="KW-1185">Reference proteome</keyword>
<accession>A0ABQ7Q9J1</accession>
<keyword evidence="1" id="KW-0812">Transmembrane</keyword>
<evidence type="ECO:0000313" key="3">
    <source>
        <dbReference type="Proteomes" id="UP000823941"/>
    </source>
</evidence>
<organism evidence="2 3">
    <name type="scientific">Plutella xylostella</name>
    <name type="common">Diamondback moth</name>
    <name type="synonym">Plutella maculipennis</name>
    <dbReference type="NCBI Taxonomy" id="51655"/>
    <lineage>
        <taxon>Eukaryota</taxon>
        <taxon>Metazoa</taxon>
        <taxon>Ecdysozoa</taxon>
        <taxon>Arthropoda</taxon>
        <taxon>Hexapoda</taxon>
        <taxon>Insecta</taxon>
        <taxon>Pterygota</taxon>
        <taxon>Neoptera</taxon>
        <taxon>Endopterygota</taxon>
        <taxon>Lepidoptera</taxon>
        <taxon>Glossata</taxon>
        <taxon>Ditrysia</taxon>
        <taxon>Yponomeutoidea</taxon>
        <taxon>Plutellidae</taxon>
        <taxon>Plutella</taxon>
    </lineage>
</organism>
<gene>
    <name evidence="2" type="ORF">JYU34_013326</name>
</gene>
<dbReference type="EMBL" id="JAHIBW010000018">
    <property type="protein sequence ID" value="KAG7301907.1"/>
    <property type="molecule type" value="Genomic_DNA"/>
</dbReference>
<reference evidence="2 3" key="1">
    <citation type="submission" date="2021-06" db="EMBL/GenBank/DDBJ databases">
        <title>A haploid diamondback moth (Plutella xylostella L.) genome assembly resolves 31 chromosomes and identifies a diamide resistance mutation.</title>
        <authorList>
            <person name="Ward C.M."/>
            <person name="Perry K.D."/>
            <person name="Baker G."/>
            <person name="Powis K."/>
            <person name="Heckel D.G."/>
            <person name="Baxter S.W."/>
        </authorList>
    </citation>
    <scope>NUCLEOTIDE SEQUENCE [LARGE SCALE GENOMIC DNA]</scope>
    <source>
        <strain evidence="2 3">LV</strain>
        <tissue evidence="2">Single pupa</tissue>
    </source>
</reference>
<proteinExistence type="predicted"/>
<name>A0ABQ7Q9J1_PLUXY</name>